<dbReference type="GO" id="GO:0003677">
    <property type="term" value="F:DNA binding"/>
    <property type="evidence" value="ECO:0007669"/>
    <property type="project" value="InterPro"/>
</dbReference>
<dbReference type="Pfam" id="PF01498">
    <property type="entry name" value="HTH_Tnp_Tc3_2"/>
    <property type="match status" value="1"/>
</dbReference>
<reference evidence="4" key="2">
    <citation type="submission" date="2021-09" db="EMBL/GenBank/DDBJ databases">
        <authorList>
            <person name="Jia N."/>
            <person name="Wang J."/>
            <person name="Shi W."/>
            <person name="Du L."/>
            <person name="Sun Y."/>
            <person name="Zhan W."/>
            <person name="Jiang J."/>
            <person name="Wang Q."/>
            <person name="Zhang B."/>
            <person name="Ji P."/>
            <person name="Sakyi L.B."/>
            <person name="Cui X."/>
            <person name="Yuan T."/>
            <person name="Jiang B."/>
            <person name="Yang W."/>
            <person name="Lam T.T.-Y."/>
            <person name="Chang Q."/>
            <person name="Ding S."/>
            <person name="Wang X."/>
            <person name="Zhu J."/>
            <person name="Ruan X."/>
            <person name="Zhao L."/>
            <person name="Wei J."/>
            <person name="Que T."/>
            <person name="Du C."/>
            <person name="Cheng J."/>
            <person name="Dai P."/>
            <person name="Han X."/>
            <person name="Huang E."/>
            <person name="Gao Y."/>
            <person name="Liu J."/>
            <person name="Shao H."/>
            <person name="Ye R."/>
            <person name="Li L."/>
            <person name="Wei W."/>
            <person name="Wang X."/>
            <person name="Wang C."/>
            <person name="Huo Q."/>
            <person name="Li W."/>
            <person name="Guo W."/>
            <person name="Chen H."/>
            <person name="Chen S."/>
            <person name="Zhou L."/>
            <person name="Zhou L."/>
            <person name="Ni X."/>
            <person name="Tian J."/>
            <person name="Zhou Y."/>
            <person name="Sheng Y."/>
            <person name="Liu T."/>
            <person name="Pan Y."/>
            <person name="Xia L."/>
            <person name="Li J."/>
            <person name="Zhao F."/>
            <person name="Cao W."/>
        </authorList>
    </citation>
    <scope>NUCLEOTIDE SEQUENCE</scope>
    <source>
        <strain evidence="4">Rsan-2018</strain>
        <tissue evidence="4">Larvae</tissue>
    </source>
</reference>
<dbReference type="GO" id="GO:0006313">
    <property type="term" value="P:DNA transposition"/>
    <property type="evidence" value="ECO:0007669"/>
    <property type="project" value="InterPro"/>
</dbReference>
<dbReference type="GO" id="GO:0005634">
    <property type="term" value="C:nucleus"/>
    <property type="evidence" value="ECO:0007669"/>
    <property type="project" value="UniProtKB-SubCell"/>
</dbReference>
<dbReference type="InterPro" id="IPR002492">
    <property type="entry name" value="Transposase_Tc1-like"/>
</dbReference>
<keyword evidence="5" id="KW-1185">Reference proteome</keyword>
<dbReference type="PANTHER" id="PTHR23022:SF134">
    <property type="entry name" value="TRANSPOSABLE ELEMENT TC1 TRANSPOSASE"/>
    <property type="match status" value="1"/>
</dbReference>
<evidence type="ECO:0000256" key="1">
    <source>
        <dbReference type="ARBA" id="ARBA00004123"/>
    </source>
</evidence>
<comment type="subcellular location">
    <subcellularLocation>
        <location evidence="1">Nucleus</location>
    </subcellularLocation>
</comment>
<dbReference type="InterPro" id="IPR047655">
    <property type="entry name" value="Transpos_IS630-like"/>
</dbReference>
<gene>
    <name evidence="4" type="ORF">HPB52_012261</name>
</gene>
<dbReference type="GO" id="GO:0015074">
    <property type="term" value="P:DNA integration"/>
    <property type="evidence" value="ECO:0007669"/>
    <property type="project" value="InterPro"/>
</dbReference>
<evidence type="ECO:0008006" key="6">
    <source>
        <dbReference type="Google" id="ProtNLM"/>
    </source>
</evidence>
<dbReference type="InterPro" id="IPR052338">
    <property type="entry name" value="Transposase_5"/>
</dbReference>
<evidence type="ECO:0000313" key="4">
    <source>
        <dbReference type="EMBL" id="KAH7947472.1"/>
    </source>
</evidence>
<proteinExistence type="predicted"/>
<evidence type="ECO:0000313" key="5">
    <source>
        <dbReference type="Proteomes" id="UP000821837"/>
    </source>
</evidence>
<dbReference type="Pfam" id="PF13358">
    <property type="entry name" value="DDE_3"/>
    <property type="match status" value="1"/>
</dbReference>
<evidence type="ECO:0000259" key="2">
    <source>
        <dbReference type="Pfam" id="PF01498"/>
    </source>
</evidence>
<dbReference type="InterPro" id="IPR036397">
    <property type="entry name" value="RNaseH_sf"/>
</dbReference>
<name>A0A9D4PPM5_RHISA</name>
<dbReference type="AlphaFoldDB" id="A0A9D4PPM5"/>
<dbReference type="Gene3D" id="3.30.420.10">
    <property type="entry name" value="Ribonuclease H-like superfamily/Ribonuclease H"/>
    <property type="match status" value="1"/>
</dbReference>
<organism evidence="4 5">
    <name type="scientific">Rhipicephalus sanguineus</name>
    <name type="common">Brown dog tick</name>
    <name type="synonym">Ixodes sanguineus</name>
    <dbReference type="NCBI Taxonomy" id="34632"/>
    <lineage>
        <taxon>Eukaryota</taxon>
        <taxon>Metazoa</taxon>
        <taxon>Ecdysozoa</taxon>
        <taxon>Arthropoda</taxon>
        <taxon>Chelicerata</taxon>
        <taxon>Arachnida</taxon>
        <taxon>Acari</taxon>
        <taxon>Parasitiformes</taxon>
        <taxon>Ixodida</taxon>
        <taxon>Ixodoidea</taxon>
        <taxon>Ixodidae</taxon>
        <taxon>Rhipicephalinae</taxon>
        <taxon>Rhipicephalus</taxon>
        <taxon>Rhipicephalus</taxon>
    </lineage>
</organism>
<dbReference type="InterPro" id="IPR009057">
    <property type="entry name" value="Homeodomain-like_sf"/>
</dbReference>
<dbReference type="PANTHER" id="PTHR23022">
    <property type="entry name" value="TRANSPOSABLE ELEMENT-RELATED"/>
    <property type="match status" value="1"/>
</dbReference>
<accession>A0A9D4PPM5</accession>
<sequence length="338" mass="38902">MARVPDHQRRQIAELCLQGYTQRVISSMTNRPLKTVNRIVKAYRDERRIKDATRKPRSRATTDQKDREIVAYVVDKPSASVQEIRANLGIQASKTTVKRRIAEAGLSSCTAVKKPLLRNDNKNKRLLFAQEHRDWTVEKWKLVVFTDESTFTTDCHQQQKVWRPRNARYNPEYVQRVTASGRTSVAVWGCITSKGLGPLFRIQGKLTADKYCDLLENVALPHLTSGIFPDDDFIFQQDRSPIHTSKKAKKLLQNHGVTVLEWPPQSPDMNIIENVWGVIKVALARRSMHGASAEMLWKAVEDEWNRVKMDATLTEALYESLPRRMRDVLDVNGDFTRY</sequence>
<reference evidence="4" key="1">
    <citation type="journal article" date="2020" name="Cell">
        <title>Large-Scale Comparative Analyses of Tick Genomes Elucidate Their Genetic Diversity and Vector Capacities.</title>
        <authorList>
            <consortium name="Tick Genome and Microbiome Consortium (TIGMIC)"/>
            <person name="Jia N."/>
            <person name="Wang J."/>
            <person name="Shi W."/>
            <person name="Du L."/>
            <person name="Sun Y."/>
            <person name="Zhan W."/>
            <person name="Jiang J.F."/>
            <person name="Wang Q."/>
            <person name="Zhang B."/>
            <person name="Ji P."/>
            <person name="Bell-Sakyi L."/>
            <person name="Cui X.M."/>
            <person name="Yuan T.T."/>
            <person name="Jiang B.G."/>
            <person name="Yang W.F."/>
            <person name="Lam T.T."/>
            <person name="Chang Q.C."/>
            <person name="Ding S.J."/>
            <person name="Wang X.J."/>
            <person name="Zhu J.G."/>
            <person name="Ruan X.D."/>
            <person name="Zhao L."/>
            <person name="Wei J.T."/>
            <person name="Ye R.Z."/>
            <person name="Que T.C."/>
            <person name="Du C.H."/>
            <person name="Zhou Y.H."/>
            <person name="Cheng J.X."/>
            <person name="Dai P.F."/>
            <person name="Guo W.B."/>
            <person name="Han X.H."/>
            <person name="Huang E.J."/>
            <person name="Li L.F."/>
            <person name="Wei W."/>
            <person name="Gao Y.C."/>
            <person name="Liu J.Z."/>
            <person name="Shao H.Z."/>
            <person name="Wang X."/>
            <person name="Wang C.C."/>
            <person name="Yang T.C."/>
            <person name="Huo Q.B."/>
            <person name="Li W."/>
            <person name="Chen H.Y."/>
            <person name="Chen S.E."/>
            <person name="Zhou L.G."/>
            <person name="Ni X.B."/>
            <person name="Tian J.H."/>
            <person name="Sheng Y."/>
            <person name="Liu T."/>
            <person name="Pan Y.S."/>
            <person name="Xia L.Y."/>
            <person name="Li J."/>
            <person name="Zhao F."/>
            <person name="Cao W.C."/>
        </authorList>
    </citation>
    <scope>NUCLEOTIDE SEQUENCE</scope>
    <source>
        <strain evidence="4">Rsan-2018</strain>
    </source>
</reference>
<dbReference type="VEuPathDB" id="VectorBase:RSAN_039730"/>
<evidence type="ECO:0000259" key="3">
    <source>
        <dbReference type="Pfam" id="PF13358"/>
    </source>
</evidence>
<feature type="domain" description="Transposase Tc1-like" evidence="2">
    <location>
        <begin position="66"/>
        <end position="134"/>
    </location>
</feature>
<protein>
    <recommendedName>
        <fullName evidence="6">Transposase</fullName>
    </recommendedName>
</protein>
<dbReference type="SUPFAM" id="SSF46689">
    <property type="entry name" value="Homeodomain-like"/>
    <property type="match status" value="1"/>
</dbReference>
<dbReference type="Proteomes" id="UP000821837">
    <property type="component" value="Chromosome 6"/>
</dbReference>
<dbReference type="NCBIfam" id="NF033545">
    <property type="entry name" value="transpos_IS630"/>
    <property type="match status" value="1"/>
</dbReference>
<feature type="domain" description="Tc1-like transposase DDE" evidence="3">
    <location>
        <begin position="143"/>
        <end position="288"/>
    </location>
</feature>
<comment type="caution">
    <text evidence="4">The sequence shown here is derived from an EMBL/GenBank/DDBJ whole genome shotgun (WGS) entry which is preliminary data.</text>
</comment>
<dbReference type="InterPro" id="IPR038717">
    <property type="entry name" value="Tc1-like_DDE_dom"/>
</dbReference>
<dbReference type="EMBL" id="JABSTV010001252">
    <property type="protein sequence ID" value="KAH7947472.1"/>
    <property type="molecule type" value="Genomic_DNA"/>
</dbReference>